<feature type="domain" description="CN hydrolase" evidence="1">
    <location>
        <begin position="1"/>
        <end position="142"/>
    </location>
</feature>
<dbReference type="PANTHER" id="PTHR23088:SF27">
    <property type="entry name" value="DEAMINATED GLUTATHIONE AMIDASE"/>
    <property type="match status" value="1"/>
</dbReference>
<evidence type="ECO:0000313" key="2">
    <source>
        <dbReference type="EMBL" id="TQE12509.1"/>
    </source>
</evidence>
<sequence length="142" mass="15773">MTSVQFCHLLSPHQTAAGAKLICFSKSFSFIGAKDGDSLKIAEPLEGQILQKHCSLAREFGIWLSLGGFQEKGSDNKHLCNTHVVADDARNIRSTHRKIHLFDANIPGGRVYKEGSFTEPARRRRKVIEFMRQVGAEVGSSF</sequence>
<protein>
    <recommendedName>
        <fullName evidence="1">CN hydrolase domain-containing protein</fullName>
    </recommendedName>
</protein>
<dbReference type="Pfam" id="PF00795">
    <property type="entry name" value="CN_hydrolase"/>
    <property type="match status" value="1"/>
</dbReference>
<gene>
    <name evidence="2" type="ORF">C1H46_001900</name>
</gene>
<dbReference type="AlphaFoldDB" id="A0A540NNA0"/>
<dbReference type="Proteomes" id="UP000315295">
    <property type="component" value="Unassembled WGS sequence"/>
</dbReference>
<dbReference type="GO" id="GO:0016810">
    <property type="term" value="F:hydrolase activity, acting on carbon-nitrogen (but not peptide) bonds"/>
    <property type="evidence" value="ECO:0007669"/>
    <property type="project" value="UniProtKB-ARBA"/>
</dbReference>
<dbReference type="STRING" id="106549.A0A540NNA0"/>
<dbReference type="PROSITE" id="PS50263">
    <property type="entry name" value="CN_HYDROLASE"/>
    <property type="match status" value="1"/>
</dbReference>
<evidence type="ECO:0000259" key="1">
    <source>
        <dbReference type="PROSITE" id="PS50263"/>
    </source>
</evidence>
<proteinExistence type="predicted"/>
<dbReference type="PANTHER" id="PTHR23088">
    <property type="entry name" value="NITRILASE-RELATED"/>
    <property type="match status" value="1"/>
</dbReference>
<keyword evidence="3" id="KW-1185">Reference proteome</keyword>
<dbReference type="InterPro" id="IPR036526">
    <property type="entry name" value="C-N_Hydrolase_sf"/>
</dbReference>
<organism evidence="2 3">
    <name type="scientific">Malus baccata</name>
    <name type="common">Siberian crab apple</name>
    <name type="synonym">Pyrus baccata</name>
    <dbReference type="NCBI Taxonomy" id="106549"/>
    <lineage>
        <taxon>Eukaryota</taxon>
        <taxon>Viridiplantae</taxon>
        <taxon>Streptophyta</taxon>
        <taxon>Embryophyta</taxon>
        <taxon>Tracheophyta</taxon>
        <taxon>Spermatophyta</taxon>
        <taxon>Magnoliopsida</taxon>
        <taxon>eudicotyledons</taxon>
        <taxon>Gunneridae</taxon>
        <taxon>Pentapetalae</taxon>
        <taxon>rosids</taxon>
        <taxon>fabids</taxon>
        <taxon>Rosales</taxon>
        <taxon>Rosaceae</taxon>
        <taxon>Amygdaloideae</taxon>
        <taxon>Maleae</taxon>
        <taxon>Malus</taxon>
    </lineage>
</organism>
<name>A0A540NNA0_MALBA</name>
<reference evidence="2 3" key="1">
    <citation type="journal article" date="2019" name="G3 (Bethesda)">
        <title>Sequencing of a Wild Apple (Malus baccata) Genome Unravels the Differences Between Cultivated and Wild Apple Species Regarding Disease Resistance and Cold Tolerance.</title>
        <authorList>
            <person name="Chen X."/>
        </authorList>
    </citation>
    <scope>NUCLEOTIDE SEQUENCE [LARGE SCALE GENOMIC DNA]</scope>
    <source>
        <strain evidence="3">cv. Shandingzi</strain>
        <tissue evidence="2">Leaves</tissue>
    </source>
</reference>
<evidence type="ECO:0000313" key="3">
    <source>
        <dbReference type="Proteomes" id="UP000315295"/>
    </source>
</evidence>
<dbReference type="EMBL" id="VIEB01000019">
    <property type="protein sequence ID" value="TQE12509.1"/>
    <property type="molecule type" value="Genomic_DNA"/>
</dbReference>
<comment type="caution">
    <text evidence="2">The sequence shown here is derived from an EMBL/GenBank/DDBJ whole genome shotgun (WGS) entry which is preliminary data.</text>
</comment>
<dbReference type="SUPFAM" id="SSF56317">
    <property type="entry name" value="Carbon-nitrogen hydrolase"/>
    <property type="match status" value="1"/>
</dbReference>
<dbReference type="Gene3D" id="3.60.110.10">
    <property type="entry name" value="Carbon-nitrogen hydrolase"/>
    <property type="match status" value="1"/>
</dbReference>
<accession>A0A540NNA0</accession>
<dbReference type="InterPro" id="IPR003010">
    <property type="entry name" value="C-N_Hydrolase"/>
</dbReference>